<dbReference type="GO" id="GO:0003677">
    <property type="term" value="F:DNA binding"/>
    <property type="evidence" value="ECO:0007669"/>
    <property type="project" value="UniProtKB-KW"/>
</dbReference>
<evidence type="ECO:0000256" key="3">
    <source>
        <dbReference type="ARBA" id="ARBA00023163"/>
    </source>
</evidence>
<dbReference type="GO" id="GO:0003700">
    <property type="term" value="F:DNA-binding transcription factor activity"/>
    <property type="evidence" value="ECO:0007669"/>
    <property type="project" value="TreeGrafter"/>
</dbReference>
<dbReference type="AlphaFoldDB" id="A0A3L8P5N5"/>
<comment type="caution">
    <text evidence="6">The sequence shown here is derived from an EMBL/GenBank/DDBJ whole genome shotgun (WGS) entry which is preliminary data.</text>
</comment>
<dbReference type="SUPFAM" id="SSF55781">
    <property type="entry name" value="GAF domain-like"/>
    <property type="match status" value="1"/>
</dbReference>
<accession>A0A3L8P5N5</accession>
<dbReference type="PANTHER" id="PTHR30136">
    <property type="entry name" value="HELIX-TURN-HELIX TRANSCRIPTIONAL REGULATOR, ICLR FAMILY"/>
    <property type="match status" value="1"/>
</dbReference>
<organism evidence="6 7">
    <name type="scientific">Nocardioides mangrovicus</name>
    <dbReference type="NCBI Taxonomy" id="2478913"/>
    <lineage>
        <taxon>Bacteria</taxon>
        <taxon>Bacillati</taxon>
        <taxon>Actinomycetota</taxon>
        <taxon>Actinomycetes</taxon>
        <taxon>Propionibacteriales</taxon>
        <taxon>Nocardioidaceae</taxon>
        <taxon>Nocardioides</taxon>
    </lineage>
</organism>
<protein>
    <submittedName>
        <fullName evidence="6">IclR family transcriptional regulator</fullName>
    </submittedName>
</protein>
<dbReference type="PROSITE" id="PS51077">
    <property type="entry name" value="HTH_ICLR"/>
    <property type="match status" value="1"/>
</dbReference>
<keyword evidence="1" id="KW-0805">Transcription regulation</keyword>
<dbReference type="InterPro" id="IPR014757">
    <property type="entry name" value="Tscrpt_reg_IclR_C"/>
</dbReference>
<dbReference type="PANTHER" id="PTHR30136:SF24">
    <property type="entry name" value="HTH-TYPE TRANSCRIPTIONAL REPRESSOR ALLR"/>
    <property type="match status" value="1"/>
</dbReference>
<sequence>MRKMSRRENRALSRISLFAIRTPPSRMRTHGGPSLTRGQGGILVVARTVTPRTSSAPSGPDRSSFRVQSVDRAASLLRAVAEAKAVGAGTTALGRTCGVNRATAWRILSTLRGHGLVEQDPASGRWSLGAGIVDLVRTAGLDAVLHEVHEVLEHVALQTGETAALAQLRNGVLTYVDEAAPAAVVSVTWVDRPLSLHATSTGKVVLAWSAEQEVERLLPRRLERFTSATVTDRRRLRADLDRCRERGYATCRGEFDESAWGVSAPVVDPVGRLLAVVSIWGPPPRVGAERFPALAEVVRAAADQLAPG</sequence>
<evidence type="ECO:0000313" key="6">
    <source>
        <dbReference type="EMBL" id="RLV50545.1"/>
    </source>
</evidence>
<dbReference type="InterPro" id="IPR029016">
    <property type="entry name" value="GAF-like_dom_sf"/>
</dbReference>
<keyword evidence="3" id="KW-0804">Transcription</keyword>
<keyword evidence="2" id="KW-0238">DNA-binding</keyword>
<dbReference type="Gene3D" id="3.30.450.40">
    <property type="match status" value="1"/>
</dbReference>
<dbReference type="Proteomes" id="UP000281708">
    <property type="component" value="Unassembled WGS sequence"/>
</dbReference>
<dbReference type="InterPro" id="IPR005471">
    <property type="entry name" value="Tscrpt_reg_IclR_N"/>
</dbReference>
<dbReference type="Pfam" id="PF09339">
    <property type="entry name" value="HTH_IclR"/>
    <property type="match status" value="1"/>
</dbReference>
<dbReference type="Gene3D" id="1.10.10.10">
    <property type="entry name" value="Winged helix-like DNA-binding domain superfamily/Winged helix DNA-binding domain"/>
    <property type="match status" value="1"/>
</dbReference>
<dbReference type="GO" id="GO:0045892">
    <property type="term" value="P:negative regulation of DNA-templated transcription"/>
    <property type="evidence" value="ECO:0007669"/>
    <property type="project" value="TreeGrafter"/>
</dbReference>
<evidence type="ECO:0000313" key="7">
    <source>
        <dbReference type="Proteomes" id="UP000281708"/>
    </source>
</evidence>
<feature type="domain" description="IclR-ED" evidence="5">
    <location>
        <begin position="124"/>
        <end position="308"/>
    </location>
</feature>
<evidence type="ECO:0000259" key="5">
    <source>
        <dbReference type="PROSITE" id="PS51078"/>
    </source>
</evidence>
<dbReference type="InterPro" id="IPR036390">
    <property type="entry name" value="WH_DNA-bd_sf"/>
</dbReference>
<dbReference type="EMBL" id="RDBE01000001">
    <property type="protein sequence ID" value="RLV50545.1"/>
    <property type="molecule type" value="Genomic_DNA"/>
</dbReference>
<gene>
    <name evidence="6" type="ORF">D9V37_00740</name>
</gene>
<reference evidence="6 7" key="1">
    <citation type="submission" date="2018-10" db="EMBL/GenBank/DDBJ databases">
        <title>Marmoricola sp. 4Q3S-7 whole genome shotgun sequence.</title>
        <authorList>
            <person name="Li F."/>
        </authorList>
    </citation>
    <scope>NUCLEOTIDE SEQUENCE [LARGE SCALE GENOMIC DNA]</scope>
    <source>
        <strain evidence="6 7">4Q3S-7</strain>
    </source>
</reference>
<dbReference type="InterPro" id="IPR036388">
    <property type="entry name" value="WH-like_DNA-bd_sf"/>
</dbReference>
<evidence type="ECO:0000259" key="4">
    <source>
        <dbReference type="PROSITE" id="PS51077"/>
    </source>
</evidence>
<dbReference type="InterPro" id="IPR050707">
    <property type="entry name" value="HTH_MetabolicPath_Reg"/>
</dbReference>
<dbReference type="SMART" id="SM00346">
    <property type="entry name" value="HTH_ICLR"/>
    <property type="match status" value="1"/>
</dbReference>
<keyword evidence="7" id="KW-1185">Reference proteome</keyword>
<name>A0A3L8P5N5_9ACTN</name>
<feature type="domain" description="HTH iclR-type" evidence="4">
    <location>
        <begin position="67"/>
        <end position="130"/>
    </location>
</feature>
<evidence type="ECO:0000256" key="1">
    <source>
        <dbReference type="ARBA" id="ARBA00023015"/>
    </source>
</evidence>
<dbReference type="SUPFAM" id="SSF46785">
    <property type="entry name" value="Winged helix' DNA-binding domain"/>
    <property type="match status" value="1"/>
</dbReference>
<evidence type="ECO:0000256" key="2">
    <source>
        <dbReference type="ARBA" id="ARBA00023125"/>
    </source>
</evidence>
<dbReference type="PROSITE" id="PS51078">
    <property type="entry name" value="ICLR_ED"/>
    <property type="match status" value="1"/>
</dbReference>
<dbReference type="Pfam" id="PF01614">
    <property type="entry name" value="IclR_C"/>
    <property type="match status" value="1"/>
</dbReference>
<proteinExistence type="predicted"/>